<dbReference type="AlphaFoldDB" id="A0A0C3EKB6"/>
<evidence type="ECO:0000313" key="1">
    <source>
        <dbReference type="EMBL" id="KIM68619.1"/>
    </source>
</evidence>
<sequence>MTPTCPRSPLQCRTYLAREHSRSFHFGTPRSSAWPAITTNCSAWKTPHPQIHGTLSMINDGVLTTLMFQQRRVKTLPPHVHHGDNHDGDNVETRSMMRFAGPPRAILTPYALPAEGGSLTPCCRVTTSSCLVYRHKQCIYEMEILHSCCNCKPARLFQTTLLRPGTTFPLALIWSTTDFSLCALCRSSSSGSLRSRMTEKSYFIRLFRWFAFVEC</sequence>
<evidence type="ECO:0000313" key="2">
    <source>
        <dbReference type="Proteomes" id="UP000053989"/>
    </source>
</evidence>
<organism evidence="1 2">
    <name type="scientific">Scleroderma citrinum Foug A</name>
    <dbReference type="NCBI Taxonomy" id="1036808"/>
    <lineage>
        <taxon>Eukaryota</taxon>
        <taxon>Fungi</taxon>
        <taxon>Dikarya</taxon>
        <taxon>Basidiomycota</taxon>
        <taxon>Agaricomycotina</taxon>
        <taxon>Agaricomycetes</taxon>
        <taxon>Agaricomycetidae</taxon>
        <taxon>Boletales</taxon>
        <taxon>Sclerodermatineae</taxon>
        <taxon>Sclerodermataceae</taxon>
        <taxon>Scleroderma</taxon>
    </lineage>
</organism>
<accession>A0A0C3EKB6</accession>
<name>A0A0C3EKB6_9AGAM</name>
<proteinExistence type="predicted"/>
<dbReference type="EMBL" id="KN822008">
    <property type="protein sequence ID" value="KIM68619.1"/>
    <property type="molecule type" value="Genomic_DNA"/>
</dbReference>
<protein>
    <submittedName>
        <fullName evidence="1">Uncharacterized protein</fullName>
    </submittedName>
</protein>
<keyword evidence="2" id="KW-1185">Reference proteome</keyword>
<dbReference type="HOGENOM" id="CLU_1283945_0_0_1"/>
<dbReference type="Proteomes" id="UP000053989">
    <property type="component" value="Unassembled WGS sequence"/>
</dbReference>
<gene>
    <name evidence="1" type="ORF">SCLCIDRAFT_884234</name>
</gene>
<dbReference type="InParanoid" id="A0A0C3EKB6"/>
<reference evidence="2" key="2">
    <citation type="submission" date="2015-01" db="EMBL/GenBank/DDBJ databases">
        <title>Evolutionary Origins and Diversification of the Mycorrhizal Mutualists.</title>
        <authorList>
            <consortium name="DOE Joint Genome Institute"/>
            <consortium name="Mycorrhizal Genomics Consortium"/>
            <person name="Kohler A."/>
            <person name="Kuo A."/>
            <person name="Nagy L.G."/>
            <person name="Floudas D."/>
            <person name="Copeland A."/>
            <person name="Barry K.W."/>
            <person name="Cichocki N."/>
            <person name="Veneault-Fourrey C."/>
            <person name="LaButti K."/>
            <person name="Lindquist E.A."/>
            <person name="Lipzen A."/>
            <person name="Lundell T."/>
            <person name="Morin E."/>
            <person name="Murat C."/>
            <person name="Riley R."/>
            <person name="Ohm R."/>
            <person name="Sun H."/>
            <person name="Tunlid A."/>
            <person name="Henrissat B."/>
            <person name="Grigoriev I.V."/>
            <person name="Hibbett D.S."/>
            <person name="Martin F."/>
        </authorList>
    </citation>
    <scope>NUCLEOTIDE SEQUENCE [LARGE SCALE GENOMIC DNA]</scope>
    <source>
        <strain evidence="2">Foug A</strain>
    </source>
</reference>
<reference evidence="1 2" key="1">
    <citation type="submission" date="2014-04" db="EMBL/GenBank/DDBJ databases">
        <authorList>
            <consortium name="DOE Joint Genome Institute"/>
            <person name="Kuo A."/>
            <person name="Kohler A."/>
            <person name="Nagy L.G."/>
            <person name="Floudas D."/>
            <person name="Copeland A."/>
            <person name="Barry K.W."/>
            <person name="Cichocki N."/>
            <person name="Veneault-Fourrey C."/>
            <person name="LaButti K."/>
            <person name="Lindquist E.A."/>
            <person name="Lipzen A."/>
            <person name="Lundell T."/>
            <person name="Morin E."/>
            <person name="Murat C."/>
            <person name="Sun H."/>
            <person name="Tunlid A."/>
            <person name="Henrissat B."/>
            <person name="Grigoriev I.V."/>
            <person name="Hibbett D.S."/>
            <person name="Martin F."/>
            <person name="Nordberg H.P."/>
            <person name="Cantor M.N."/>
            <person name="Hua S.X."/>
        </authorList>
    </citation>
    <scope>NUCLEOTIDE SEQUENCE [LARGE SCALE GENOMIC DNA]</scope>
    <source>
        <strain evidence="1 2">Foug A</strain>
    </source>
</reference>